<name>A0A2H5Y8L6_9CHLR</name>
<dbReference type="EMBL" id="BEHY01000064">
    <property type="protein sequence ID" value="GBD09751.1"/>
    <property type="molecule type" value="Genomic_DNA"/>
</dbReference>
<organism evidence="2 3">
    <name type="scientific">Candidatus Thermoflexus japonica</name>
    <dbReference type="NCBI Taxonomy" id="2035417"/>
    <lineage>
        <taxon>Bacteria</taxon>
        <taxon>Bacillati</taxon>
        <taxon>Chloroflexota</taxon>
        <taxon>Thermoflexia</taxon>
        <taxon>Thermoflexales</taxon>
        <taxon>Thermoflexaceae</taxon>
        <taxon>Thermoflexus</taxon>
    </lineage>
</organism>
<accession>A0A2H5Y8L6</accession>
<evidence type="ECO:0000313" key="2">
    <source>
        <dbReference type="EMBL" id="GBD09751.1"/>
    </source>
</evidence>
<dbReference type="PANTHER" id="PTHR12526:SF600">
    <property type="entry name" value="GLYCOSYL TRANSFERASE GROUP 1"/>
    <property type="match status" value="1"/>
</dbReference>
<evidence type="ECO:0000259" key="1">
    <source>
        <dbReference type="Pfam" id="PF13579"/>
    </source>
</evidence>
<dbReference type="CDD" id="cd03801">
    <property type="entry name" value="GT4_PimA-like"/>
    <property type="match status" value="1"/>
</dbReference>
<dbReference type="AlphaFoldDB" id="A0A2H5Y8L6"/>
<dbReference type="SUPFAM" id="SSF53756">
    <property type="entry name" value="UDP-Glycosyltransferase/glycogen phosphorylase"/>
    <property type="match status" value="1"/>
</dbReference>
<evidence type="ECO:0000313" key="3">
    <source>
        <dbReference type="Proteomes" id="UP000236642"/>
    </source>
</evidence>
<dbReference type="PANTHER" id="PTHR12526">
    <property type="entry name" value="GLYCOSYLTRANSFERASE"/>
    <property type="match status" value="1"/>
</dbReference>
<dbReference type="Pfam" id="PF13579">
    <property type="entry name" value="Glyco_trans_4_4"/>
    <property type="match status" value="1"/>
</dbReference>
<dbReference type="Gene3D" id="3.40.50.2000">
    <property type="entry name" value="Glycogen Phosphorylase B"/>
    <property type="match status" value="2"/>
</dbReference>
<reference evidence="3" key="1">
    <citation type="submission" date="2017-09" db="EMBL/GenBank/DDBJ databases">
        <title>Metaegenomics of thermophilic ammonia-oxidizing enrichment culture.</title>
        <authorList>
            <person name="Kato S."/>
            <person name="Suzuki K."/>
        </authorList>
    </citation>
    <scope>NUCLEOTIDE SEQUENCE [LARGE SCALE GENOMIC DNA]</scope>
</reference>
<comment type="caution">
    <text evidence="2">The sequence shown here is derived from an EMBL/GenBank/DDBJ whole genome shotgun (WGS) entry which is preliminary data.</text>
</comment>
<proteinExistence type="predicted"/>
<keyword evidence="2" id="KW-0808">Transferase</keyword>
<keyword evidence="2" id="KW-0328">Glycosyltransferase</keyword>
<dbReference type="EC" id="2.4.1.250" evidence="2"/>
<dbReference type="InterPro" id="IPR028098">
    <property type="entry name" value="Glyco_trans_4-like_N"/>
</dbReference>
<protein>
    <submittedName>
        <fullName evidence="2">D-inositol-3-phosphate glycosyltransferase</fullName>
        <ecNumber evidence="2">2.4.1.250</ecNumber>
    </submittedName>
</protein>
<dbReference type="GO" id="GO:0102710">
    <property type="term" value="F:D-inositol-3-phosphate glycosyltransferase activity"/>
    <property type="evidence" value="ECO:0007669"/>
    <property type="project" value="UniProtKB-EC"/>
</dbReference>
<dbReference type="Proteomes" id="UP000236642">
    <property type="component" value="Unassembled WGS sequence"/>
</dbReference>
<sequence length="401" mass="45946">MARVLWVMGWFPLPPDKGVRIRLSQLLDTLAPRHRLTLVVLADPEAEIERYQGELAARCEALYIFPRREFQPTRWRAIRGFLSPMPRWLIDVELPEVHALVRRLHAERAFDLIIASQLPSAIYVRTLNGVPKILDEVESGLFLDQVRLARGPLRRARRWLMWWKYARFLRDLSRDFTVCTVVSDVEARILQGIAPQARVAVIPNGIDLRRYIGFEGPPEPDTLIFTGAPTYWANRDALIFFAEAIWPEIRRRRPSARLWITGRLPEGIPLPRPSGWIYTGYLEDIRPWIARAWAMVTPLRFGGGTRLKILEAMAMGTPVVSTPKGAEGLAFRVEGAVTIAEDPRAFAGAVLELLEDPGRRMRQGRIAREAVPDYDWARIGERYLQLVERTIHERDRMAPGA</sequence>
<dbReference type="Pfam" id="PF13692">
    <property type="entry name" value="Glyco_trans_1_4"/>
    <property type="match status" value="1"/>
</dbReference>
<gene>
    <name evidence="2" type="primary">mshA_6</name>
    <name evidence="2" type="ORF">HRbin22_02012</name>
</gene>
<feature type="domain" description="Glycosyltransferase subfamily 4-like N-terminal" evidence="1">
    <location>
        <begin position="18"/>
        <end position="205"/>
    </location>
</feature>